<comment type="caution">
    <text evidence="1">The sequence shown here is derived from an EMBL/GenBank/DDBJ whole genome shotgun (WGS) entry which is preliminary data.</text>
</comment>
<evidence type="ECO:0000313" key="1">
    <source>
        <dbReference type="EMBL" id="KAI5661422.1"/>
    </source>
</evidence>
<keyword evidence="2" id="KW-1185">Reference proteome</keyword>
<dbReference type="EMBL" id="CM044705">
    <property type="protein sequence ID" value="KAI5661422.1"/>
    <property type="molecule type" value="Genomic_DNA"/>
</dbReference>
<proteinExistence type="predicted"/>
<organism evidence="1 2">
    <name type="scientific">Catharanthus roseus</name>
    <name type="common">Madagascar periwinkle</name>
    <name type="synonym">Vinca rosea</name>
    <dbReference type="NCBI Taxonomy" id="4058"/>
    <lineage>
        <taxon>Eukaryota</taxon>
        <taxon>Viridiplantae</taxon>
        <taxon>Streptophyta</taxon>
        <taxon>Embryophyta</taxon>
        <taxon>Tracheophyta</taxon>
        <taxon>Spermatophyta</taxon>
        <taxon>Magnoliopsida</taxon>
        <taxon>eudicotyledons</taxon>
        <taxon>Gunneridae</taxon>
        <taxon>Pentapetalae</taxon>
        <taxon>asterids</taxon>
        <taxon>lamiids</taxon>
        <taxon>Gentianales</taxon>
        <taxon>Apocynaceae</taxon>
        <taxon>Rauvolfioideae</taxon>
        <taxon>Vinceae</taxon>
        <taxon>Catharanthinae</taxon>
        <taxon>Catharanthus</taxon>
    </lineage>
</organism>
<gene>
    <name evidence="1" type="ORF">M9H77_20745</name>
</gene>
<protein>
    <submittedName>
        <fullName evidence="1">Uncharacterized protein</fullName>
    </submittedName>
</protein>
<reference evidence="2" key="1">
    <citation type="journal article" date="2023" name="Nat. Plants">
        <title>Single-cell RNA sequencing provides a high-resolution roadmap for understanding the multicellular compartmentation of specialized metabolism.</title>
        <authorList>
            <person name="Sun S."/>
            <person name="Shen X."/>
            <person name="Li Y."/>
            <person name="Li Y."/>
            <person name="Wang S."/>
            <person name="Li R."/>
            <person name="Zhang H."/>
            <person name="Shen G."/>
            <person name="Guo B."/>
            <person name="Wei J."/>
            <person name="Xu J."/>
            <person name="St-Pierre B."/>
            <person name="Chen S."/>
            <person name="Sun C."/>
        </authorList>
    </citation>
    <scope>NUCLEOTIDE SEQUENCE [LARGE SCALE GENOMIC DNA]</scope>
</reference>
<accession>A0ACC0AKD7</accession>
<dbReference type="Proteomes" id="UP001060085">
    <property type="component" value="Linkage Group LG05"/>
</dbReference>
<sequence length="652" mass="72020">MSNRISDALGGPKMEGEKSSDENLQQHGHKVVLPPKQSLVKEIGQSLKETFFHDDPLRSFKDQPKSKKLLLGLQAIFPILEWGREYSLSKFKGDFIAGLTIASLCIPQDIGYSKLANLDAQFGLYSSFVPPLVYAFMGSSRDIAIGPVAVVSLLLGTMLQQELDPVKQKHDYQRLAFTATFFAGITQFFLGFFRLGFLIDFLSHAAIVGFMGGAAITIALQQLKGLLGIKNFTKKSDIVSVMRSVWTAVHHGWNYQTILIGVSFLAFLLLAKYIGKKYRKYFWVSAIAPLISVIISTFCVYITHAEKQGVQIVRDIKRGINPASAHEIFFTGSYLGKGFRIGVIAGMIGLTEAIAIGRTFAAMKDYHLDGNREMVALGSMNIIGSLSSCYVATGSFSRSAVNNMAGCKTAVSNIVMSLVVLLTLEFITPLFKYTPNAILASIIITAVLGLIDIDAMLLIWKIDKFDFVACMGAFIGVVFISVEIGLLIAVAISFAKILLQVTRPRTAVLGKLPRTNLYRNIQQYPDATKVPGILVIRVDSAIYFSNSNYIRERILRWLTDEEEQQKKHIQTKIQYLIIEMSPVTDIDTSGIHALEDLYKSLLKRDVQLILANPGPVVIDKLHASDFANMIGEDKIFLTVSDAVMTCAPKLEP</sequence>
<name>A0ACC0AKD7_CATRO</name>
<evidence type="ECO:0000313" key="2">
    <source>
        <dbReference type="Proteomes" id="UP001060085"/>
    </source>
</evidence>